<keyword evidence="8" id="KW-0238">DNA-binding</keyword>
<reference evidence="14 15" key="1">
    <citation type="submission" date="2024-01" db="EMBL/GenBank/DDBJ databases">
        <authorList>
            <person name="Waweru B."/>
        </authorList>
    </citation>
    <scope>NUCLEOTIDE SEQUENCE [LARGE SCALE GENOMIC DNA]</scope>
</reference>
<dbReference type="Gene3D" id="1.25.10.10">
    <property type="entry name" value="Leucine-rich Repeat Variant"/>
    <property type="match status" value="1"/>
</dbReference>
<dbReference type="PANTHER" id="PTHR12097">
    <property type="entry name" value="SPLICING FACTOR 3B, SUBUNIT 1-RELATED"/>
    <property type="match status" value="1"/>
</dbReference>
<evidence type="ECO:0000256" key="2">
    <source>
        <dbReference type="ARBA" id="ARBA00005754"/>
    </source>
</evidence>
<dbReference type="GO" id="GO:0003677">
    <property type="term" value="F:DNA binding"/>
    <property type="evidence" value="ECO:0007669"/>
    <property type="project" value="UniProtKB-KW"/>
</dbReference>
<feature type="compositionally biased region" description="Acidic residues" evidence="12">
    <location>
        <begin position="147"/>
        <end position="157"/>
    </location>
</feature>
<evidence type="ECO:0000256" key="9">
    <source>
        <dbReference type="ARBA" id="ARBA00023155"/>
    </source>
</evidence>
<evidence type="ECO:0000256" key="12">
    <source>
        <dbReference type="SAM" id="MobiDB-lite"/>
    </source>
</evidence>
<name>A0AAV1S4J8_9ROSI</name>
<keyword evidence="15" id="KW-1185">Reference proteome</keyword>
<evidence type="ECO:0000256" key="4">
    <source>
        <dbReference type="ARBA" id="ARBA00022728"/>
    </source>
</evidence>
<evidence type="ECO:0000256" key="6">
    <source>
        <dbReference type="ARBA" id="ARBA00022833"/>
    </source>
</evidence>
<feature type="region of interest" description="Disordered" evidence="12">
    <location>
        <begin position="420"/>
        <end position="477"/>
    </location>
</feature>
<keyword evidence="4" id="KW-0747">Spliceosome</keyword>
<keyword evidence="5" id="KW-0863">Zinc-finger</keyword>
<dbReference type="InterPro" id="IPR016024">
    <property type="entry name" value="ARM-type_fold"/>
</dbReference>
<keyword evidence="3" id="KW-0479">Metal-binding</keyword>
<dbReference type="GO" id="GO:0003729">
    <property type="term" value="F:mRNA binding"/>
    <property type="evidence" value="ECO:0007669"/>
    <property type="project" value="InterPro"/>
</dbReference>
<dbReference type="AlphaFoldDB" id="A0AAV1S4J8"/>
<dbReference type="NCBIfam" id="TIGR01566">
    <property type="entry name" value="ZF_HD_prot_N"/>
    <property type="match status" value="1"/>
</dbReference>
<feature type="domain" description="ZF-HD dimerization-type" evidence="13">
    <location>
        <begin position="52"/>
        <end position="101"/>
    </location>
</feature>
<organism evidence="14 15">
    <name type="scientific">Dovyalis caffra</name>
    <dbReference type="NCBI Taxonomy" id="77055"/>
    <lineage>
        <taxon>Eukaryota</taxon>
        <taxon>Viridiplantae</taxon>
        <taxon>Streptophyta</taxon>
        <taxon>Embryophyta</taxon>
        <taxon>Tracheophyta</taxon>
        <taxon>Spermatophyta</taxon>
        <taxon>Magnoliopsida</taxon>
        <taxon>eudicotyledons</taxon>
        <taxon>Gunneridae</taxon>
        <taxon>Pentapetalae</taxon>
        <taxon>rosids</taxon>
        <taxon>fabids</taxon>
        <taxon>Malpighiales</taxon>
        <taxon>Salicaceae</taxon>
        <taxon>Flacourtieae</taxon>
        <taxon>Dovyalis</taxon>
    </lineage>
</organism>
<dbReference type="InterPro" id="IPR011989">
    <property type="entry name" value="ARM-like"/>
</dbReference>
<dbReference type="GO" id="GO:0000245">
    <property type="term" value="P:spliceosomal complex assembly"/>
    <property type="evidence" value="ECO:0007669"/>
    <property type="project" value="InterPro"/>
</dbReference>
<sequence length="664" mass="74900">MDLSVVPYQQQHKSETDHDQHVDIVLQTKPITTMINSNPKTTKDPFNNIVKYKECMRNHAASIGGHANDGCGEFMPRGDDGTRDWLTCAACGCHRNFHRRESSTKRQHQQQLLFSPPPQPHQFLLYGSPTTKNMNPVHHFISRPHDDDDDDDDLDDLDHDRRSETPERGEVNVVGSGGKGFMVKTTGSSNKRFRTKFTQEQKERMLDFAEKIGWRIQKHDDMALNQFCNEVGVKRNVLKVWMHNNKNAHRRRDGAPPVSAEAPPPPPPSSAPTQPVGVQSLPLSLNSVFFVTPPATMPREVTITEEKERERRRLHNKEANLVLAPKTIISPEIASTSIFIGRHQRFTLEKAAHLSTSSHLRQTPPHRFQPLCRFLPVTVDELDLLKISSYTAPTSIFNQMPMLSRGEEYRRRRLNSVISPERHDPFDGYGEKTLDPPVRTDGSSEEVDGHACTSGDSTLSSSGGEYGTEAPAELPCMKPEDYQDFGALLNEDELSLEKQEERKIMKLLLKVKNGTPSQRKTALRQLSDKAMEFGAGPLFDQILPLLMRLSLEDQDRHRLVKVVDRIVYKLDELVRPYVHKILVVIEPLLIDEDYHARVEGREIISNLSKAAGLTTVITEILPASDRVDEHVRNTTARAFSVVASTLGILALLPFSKAVCQSKKS</sequence>
<keyword evidence="9" id="KW-0371">Homeobox</keyword>
<dbReference type="PROSITE" id="PS51523">
    <property type="entry name" value="ZF_HD_DIMER"/>
    <property type="match status" value="1"/>
</dbReference>
<evidence type="ECO:0000256" key="7">
    <source>
        <dbReference type="ARBA" id="ARBA00023015"/>
    </source>
</evidence>
<keyword evidence="6" id="KW-0862">Zinc</keyword>
<dbReference type="InterPro" id="IPR006455">
    <property type="entry name" value="Homeodomain_ZF_HD"/>
</dbReference>
<feature type="compositionally biased region" description="Basic and acidic residues" evidence="12">
    <location>
        <begin position="158"/>
        <end position="170"/>
    </location>
</feature>
<dbReference type="NCBIfam" id="TIGR01565">
    <property type="entry name" value="homeo_ZF_HD"/>
    <property type="match status" value="1"/>
</dbReference>
<evidence type="ECO:0000256" key="5">
    <source>
        <dbReference type="ARBA" id="ARBA00022771"/>
    </source>
</evidence>
<dbReference type="SUPFAM" id="SSF48371">
    <property type="entry name" value="ARM repeat"/>
    <property type="match status" value="1"/>
</dbReference>
<gene>
    <name evidence="14" type="ORF">DCAF_LOCUS17990</name>
</gene>
<dbReference type="InterPro" id="IPR006456">
    <property type="entry name" value="ZF_HD_homeobox_Cys/His_dimer"/>
</dbReference>
<feature type="region of interest" description="Disordered" evidence="12">
    <location>
        <begin position="102"/>
        <end position="186"/>
    </location>
</feature>
<comment type="caution">
    <text evidence="14">The sequence shown here is derived from an EMBL/GenBank/DDBJ whole genome shotgun (WGS) entry which is preliminary data.</text>
</comment>
<comment type="subcellular location">
    <subcellularLocation>
        <location evidence="1">Nucleus</location>
    </subcellularLocation>
</comment>
<evidence type="ECO:0000313" key="15">
    <source>
        <dbReference type="Proteomes" id="UP001314170"/>
    </source>
</evidence>
<dbReference type="InterPro" id="IPR009057">
    <property type="entry name" value="Homeodomain-like_sf"/>
</dbReference>
<keyword evidence="10" id="KW-0804">Transcription</keyword>
<feature type="compositionally biased region" description="Basic and acidic residues" evidence="12">
    <location>
        <begin position="420"/>
        <end position="434"/>
    </location>
</feature>
<dbReference type="FunFam" id="1.10.10.60:FF:000257">
    <property type="entry name" value="Zinc-finger homeodomain protein 2"/>
    <property type="match status" value="1"/>
</dbReference>
<evidence type="ECO:0000256" key="10">
    <source>
        <dbReference type="ARBA" id="ARBA00023163"/>
    </source>
</evidence>
<dbReference type="Proteomes" id="UP001314170">
    <property type="component" value="Unassembled WGS sequence"/>
</dbReference>
<evidence type="ECO:0000313" key="14">
    <source>
        <dbReference type="EMBL" id="CAK7344873.1"/>
    </source>
</evidence>
<evidence type="ECO:0000256" key="1">
    <source>
        <dbReference type="ARBA" id="ARBA00004123"/>
    </source>
</evidence>
<protein>
    <recommendedName>
        <fullName evidence="13">ZF-HD dimerization-type domain-containing protein</fullName>
    </recommendedName>
</protein>
<keyword evidence="11" id="KW-0539">Nucleus</keyword>
<evidence type="ECO:0000256" key="11">
    <source>
        <dbReference type="ARBA" id="ARBA00023242"/>
    </source>
</evidence>
<keyword evidence="4" id="KW-0507">mRNA processing</keyword>
<feature type="compositionally biased region" description="Low complexity" evidence="12">
    <location>
        <begin position="453"/>
        <end position="463"/>
    </location>
</feature>
<proteinExistence type="inferred from homology"/>
<accession>A0AAV1S4J8</accession>
<dbReference type="EMBL" id="CAWUPB010001165">
    <property type="protein sequence ID" value="CAK7344873.1"/>
    <property type="molecule type" value="Genomic_DNA"/>
</dbReference>
<dbReference type="InterPro" id="IPR038737">
    <property type="entry name" value="SF3b_su1-like"/>
</dbReference>
<dbReference type="Pfam" id="PF04770">
    <property type="entry name" value="ZF-HD_dimer"/>
    <property type="match status" value="1"/>
</dbReference>
<evidence type="ECO:0000256" key="3">
    <source>
        <dbReference type="ARBA" id="ARBA00022723"/>
    </source>
</evidence>
<keyword evidence="4" id="KW-0508">mRNA splicing</keyword>
<dbReference type="SUPFAM" id="SSF46689">
    <property type="entry name" value="Homeodomain-like"/>
    <property type="match status" value="1"/>
</dbReference>
<evidence type="ECO:0000256" key="8">
    <source>
        <dbReference type="ARBA" id="ARBA00023125"/>
    </source>
</evidence>
<dbReference type="GO" id="GO:0008270">
    <property type="term" value="F:zinc ion binding"/>
    <property type="evidence" value="ECO:0007669"/>
    <property type="project" value="UniProtKB-KW"/>
</dbReference>
<comment type="similarity">
    <text evidence="2">Belongs to the SF3B1 family.</text>
</comment>
<evidence type="ECO:0000259" key="13">
    <source>
        <dbReference type="PROSITE" id="PS51523"/>
    </source>
</evidence>
<feature type="region of interest" description="Disordered" evidence="12">
    <location>
        <begin position="247"/>
        <end position="277"/>
    </location>
</feature>
<dbReference type="GO" id="GO:0005681">
    <property type="term" value="C:spliceosomal complex"/>
    <property type="evidence" value="ECO:0007669"/>
    <property type="project" value="UniProtKB-KW"/>
</dbReference>
<keyword evidence="7" id="KW-0805">Transcription regulation</keyword>
<dbReference type="Gene3D" id="1.10.10.60">
    <property type="entry name" value="Homeodomain-like"/>
    <property type="match status" value="1"/>
</dbReference>